<dbReference type="AlphaFoldDB" id="A0A1G8CUA0"/>
<organism evidence="1 2">
    <name type="scientific">Winogradskyella thalassocola</name>
    <dbReference type="NCBI Taxonomy" id="262004"/>
    <lineage>
        <taxon>Bacteria</taxon>
        <taxon>Pseudomonadati</taxon>
        <taxon>Bacteroidota</taxon>
        <taxon>Flavobacteriia</taxon>
        <taxon>Flavobacteriales</taxon>
        <taxon>Flavobacteriaceae</taxon>
        <taxon>Winogradskyella</taxon>
    </lineage>
</organism>
<evidence type="ECO:0000313" key="1">
    <source>
        <dbReference type="EMBL" id="SDH49097.1"/>
    </source>
</evidence>
<evidence type="ECO:0000313" key="2">
    <source>
        <dbReference type="Proteomes" id="UP000199492"/>
    </source>
</evidence>
<dbReference type="STRING" id="262004.SAMN04489796_10351"/>
<dbReference type="EMBL" id="FNCZ01000003">
    <property type="protein sequence ID" value="SDH49097.1"/>
    <property type="molecule type" value="Genomic_DNA"/>
</dbReference>
<proteinExistence type="predicted"/>
<gene>
    <name evidence="1" type="ORF">SAMN04489796_10351</name>
</gene>
<reference evidence="2" key="1">
    <citation type="submission" date="2016-10" db="EMBL/GenBank/DDBJ databases">
        <authorList>
            <person name="Varghese N."/>
            <person name="Submissions S."/>
        </authorList>
    </citation>
    <scope>NUCLEOTIDE SEQUENCE [LARGE SCALE GENOMIC DNA]</scope>
    <source>
        <strain evidence="2">DSM 15363</strain>
    </source>
</reference>
<dbReference type="Proteomes" id="UP000199492">
    <property type="component" value="Unassembled WGS sequence"/>
</dbReference>
<sequence>MNKIGHKTSALIMMFCILMSCGESNSKIILNTKEGIESIKELLQKEFDENKAITRLSISNKNRTSNEVDQITIMFVENDMNVMWFYSLTTAKLFKPESKAKHNTPHKALKIKEFNIDKIRSYFNKAVTMITTETDEFNNFQIGSYDMDINQDSNKIEHFFKIYANKTDEKTSFYGKRIKGNMFSFSFKTDKNGSLSSKDLDVFKK</sequence>
<protein>
    <submittedName>
        <fullName evidence="1">Uncharacterized protein</fullName>
    </submittedName>
</protein>
<name>A0A1G8CUA0_9FLAO</name>
<dbReference type="RefSeq" id="WP_139181042.1">
    <property type="nucleotide sequence ID" value="NZ_FNCZ01000003.1"/>
</dbReference>
<dbReference type="PROSITE" id="PS51257">
    <property type="entry name" value="PROKAR_LIPOPROTEIN"/>
    <property type="match status" value="1"/>
</dbReference>
<accession>A0A1G8CUA0</accession>
<keyword evidence="2" id="KW-1185">Reference proteome</keyword>
<dbReference type="OrthoDB" id="1161727at2"/>